<proteinExistence type="predicted"/>
<name>A0A7W6NMS6_9HYPH</name>
<dbReference type="AlphaFoldDB" id="A0A7W6NMS6"/>
<organism evidence="1 2">
    <name type="scientific">Gellertiella hungarica</name>
    <dbReference type="NCBI Taxonomy" id="1572859"/>
    <lineage>
        <taxon>Bacteria</taxon>
        <taxon>Pseudomonadati</taxon>
        <taxon>Pseudomonadota</taxon>
        <taxon>Alphaproteobacteria</taxon>
        <taxon>Hyphomicrobiales</taxon>
        <taxon>Rhizobiaceae</taxon>
        <taxon>Gellertiella</taxon>
    </lineage>
</organism>
<comment type="caution">
    <text evidence="1">The sequence shown here is derived from an EMBL/GenBank/DDBJ whole genome shotgun (WGS) entry which is preliminary data.</text>
</comment>
<accession>A0A7W6NMS6</accession>
<dbReference type="EMBL" id="JACIEZ010000019">
    <property type="protein sequence ID" value="MBB4067313.1"/>
    <property type="molecule type" value="Genomic_DNA"/>
</dbReference>
<evidence type="ECO:0000313" key="1">
    <source>
        <dbReference type="EMBL" id="MBB4067313.1"/>
    </source>
</evidence>
<sequence length="156" mass="16744">MTQKFSIAAGDHRAGIAQERFDGMAGRGCLPFVAVEVIYVQESLSDFLLRGAGPVSIEGLQHPTKTCALLPGQSGVGRDSAAMQCREEATNRLNSVEAFETERNDGHGHRIAIHSTVDDLEILPVAERETEITGGAVRRDVDTPCGGDMTEAVFEC</sequence>
<evidence type="ECO:0000313" key="2">
    <source>
        <dbReference type="Proteomes" id="UP000528286"/>
    </source>
</evidence>
<protein>
    <submittedName>
        <fullName evidence="1">Uncharacterized protein</fullName>
    </submittedName>
</protein>
<dbReference type="Proteomes" id="UP000528286">
    <property type="component" value="Unassembled WGS sequence"/>
</dbReference>
<reference evidence="1 2" key="1">
    <citation type="submission" date="2020-08" db="EMBL/GenBank/DDBJ databases">
        <title>Genomic Encyclopedia of Type Strains, Phase IV (KMG-IV): sequencing the most valuable type-strain genomes for metagenomic binning, comparative biology and taxonomic classification.</title>
        <authorList>
            <person name="Goeker M."/>
        </authorList>
    </citation>
    <scope>NUCLEOTIDE SEQUENCE [LARGE SCALE GENOMIC DNA]</scope>
    <source>
        <strain evidence="1 2">DSM 29853</strain>
    </source>
</reference>
<gene>
    <name evidence="1" type="ORF">GGR23_004544</name>
</gene>
<keyword evidence="2" id="KW-1185">Reference proteome</keyword>